<accession>A0ABX0D7Q1</accession>
<keyword evidence="3" id="KW-0238">DNA-binding</keyword>
<dbReference type="Pfam" id="PF00126">
    <property type="entry name" value="HTH_1"/>
    <property type="match status" value="1"/>
</dbReference>
<dbReference type="Gene3D" id="3.40.190.290">
    <property type="match status" value="1"/>
</dbReference>
<dbReference type="Pfam" id="PF03466">
    <property type="entry name" value="LysR_substrate"/>
    <property type="match status" value="1"/>
</dbReference>
<name>A0ABX0D7Q1_9MICC</name>
<comment type="caution">
    <text evidence="6">The sequence shown here is derived from an EMBL/GenBank/DDBJ whole genome shotgun (WGS) entry which is preliminary data.</text>
</comment>
<dbReference type="Gene3D" id="1.10.10.10">
    <property type="entry name" value="Winged helix-like DNA-binding domain superfamily/Winged helix DNA-binding domain"/>
    <property type="match status" value="1"/>
</dbReference>
<dbReference type="PANTHER" id="PTHR30346:SF28">
    <property type="entry name" value="HTH-TYPE TRANSCRIPTIONAL REGULATOR CYNR"/>
    <property type="match status" value="1"/>
</dbReference>
<evidence type="ECO:0000313" key="7">
    <source>
        <dbReference type="Proteomes" id="UP000479226"/>
    </source>
</evidence>
<dbReference type="RefSeq" id="WP_165181008.1">
    <property type="nucleotide sequence ID" value="NZ_JAAKZI010000006.1"/>
</dbReference>
<evidence type="ECO:0000256" key="3">
    <source>
        <dbReference type="ARBA" id="ARBA00023125"/>
    </source>
</evidence>
<gene>
    <name evidence="6" type="ORF">G6N77_05430</name>
</gene>
<keyword evidence="2" id="KW-0805">Transcription regulation</keyword>
<dbReference type="InterPro" id="IPR036388">
    <property type="entry name" value="WH-like_DNA-bd_sf"/>
</dbReference>
<dbReference type="InterPro" id="IPR005119">
    <property type="entry name" value="LysR_subst-bd"/>
</dbReference>
<dbReference type="InterPro" id="IPR036390">
    <property type="entry name" value="WH_DNA-bd_sf"/>
</dbReference>
<dbReference type="PROSITE" id="PS50931">
    <property type="entry name" value="HTH_LYSR"/>
    <property type="match status" value="1"/>
</dbReference>
<evidence type="ECO:0000313" key="6">
    <source>
        <dbReference type="EMBL" id="NGN82909.1"/>
    </source>
</evidence>
<organism evidence="6 7">
    <name type="scientific">Arthrobacter silviterrae</name>
    <dbReference type="NCBI Taxonomy" id="2026658"/>
    <lineage>
        <taxon>Bacteria</taxon>
        <taxon>Bacillati</taxon>
        <taxon>Actinomycetota</taxon>
        <taxon>Actinomycetes</taxon>
        <taxon>Micrococcales</taxon>
        <taxon>Micrococcaceae</taxon>
        <taxon>Arthrobacter</taxon>
    </lineage>
</organism>
<reference evidence="6 7" key="1">
    <citation type="submission" date="2020-02" db="EMBL/GenBank/DDBJ databases">
        <title>Genome sequence of the type strain DSM 27180 of Arthrobacter silviterrae.</title>
        <authorList>
            <person name="Gao J."/>
            <person name="Sun J."/>
        </authorList>
    </citation>
    <scope>NUCLEOTIDE SEQUENCE [LARGE SCALE GENOMIC DNA]</scope>
    <source>
        <strain evidence="6 7">DSM 27180</strain>
    </source>
</reference>
<evidence type="ECO:0000256" key="2">
    <source>
        <dbReference type="ARBA" id="ARBA00023015"/>
    </source>
</evidence>
<dbReference type="InterPro" id="IPR000847">
    <property type="entry name" value="LysR_HTH_N"/>
</dbReference>
<feature type="domain" description="HTH lysR-type" evidence="5">
    <location>
        <begin position="17"/>
        <end position="67"/>
    </location>
</feature>
<dbReference type="PANTHER" id="PTHR30346">
    <property type="entry name" value="TRANSCRIPTIONAL DUAL REGULATOR HCAR-RELATED"/>
    <property type="match status" value="1"/>
</dbReference>
<dbReference type="Proteomes" id="UP000479226">
    <property type="component" value="Unassembled WGS sequence"/>
</dbReference>
<evidence type="ECO:0000256" key="1">
    <source>
        <dbReference type="ARBA" id="ARBA00009437"/>
    </source>
</evidence>
<proteinExistence type="inferred from homology"/>
<keyword evidence="7" id="KW-1185">Reference proteome</keyword>
<dbReference type="EMBL" id="JAAKZI010000006">
    <property type="protein sequence ID" value="NGN82909.1"/>
    <property type="molecule type" value="Genomic_DNA"/>
</dbReference>
<sequence length="351" mass="36419">MDNEQGSLTRLLAVLPILVELGASRHVTATAEALGIPQSTVSRALARAAAVVGTSLVIRRGRGVELTPAALALVPHAAEAVEQVRLGLAAARQESGKSFGRIRVAFQHTFGEAALPLLVRAFARDNPDVSFDLQQGSRQFCLELLAAGGADLALVAPPPAPSRTIGAEVLYSEPLKLVVPEGHPLAGASGARLDAVRDEGFIMLESGYGMRSIVEALCQAAGFRPRVAFQGQDLHTIRGLVSAGLGVAVAPPSRPRVAGSVPTGPPVPPGMPAVRVPAAGLPAAGLPASRQGQGIAGSAALGWREVDITWPAASRDIGLVWRNRPDGPPQAVRFRDMVLAEGKELLTAAQR</sequence>
<keyword evidence="4" id="KW-0804">Transcription</keyword>
<dbReference type="SUPFAM" id="SSF53850">
    <property type="entry name" value="Periplasmic binding protein-like II"/>
    <property type="match status" value="1"/>
</dbReference>
<dbReference type="SUPFAM" id="SSF46785">
    <property type="entry name" value="Winged helix' DNA-binding domain"/>
    <property type="match status" value="1"/>
</dbReference>
<protein>
    <submittedName>
        <fullName evidence="6">LysR family transcriptional regulator</fullName>
    </submittedName>
</protein>
<evidence type="ECO:0000256" key="4">
    <source>
        <dbReference type="ARBA" id="ARBA00023163"/>
    </source>
</evidence>
<comment type="similarity">
    <text evidence="1">Belongs to the LysR transcriptional regulatory family.</text>
</comment>
<evidence type="ECO:0000259" key="5">
    <source>
        <dbReference type="PROSITE" id="PS50931"/>
    </source>
</evidence>